<protein>
    <submittedName>
        <fullName evidence="2">Uncharacterized protein</fullName>
    </submittedName>
</protein>
<evidence type="ECO:0000313" key="2">
    <source>
        <dbReference type="EMBL" id="OOK84391.1"/>
    </source>
</evidence>
<accession>A0A1V3Y0W1</accession>
<sequence length="70" mass="8101">MPGIQRDIPDTDEARLVIRTRRWLTSGSRLAQRNSPRRPLSIGNRQPDNRNMLLTWPPTSTPRRARLRGA</sequence>
<name>A0A1V3Y0W1_MYCKA</name>
<dbReference type="Proteomes" id="UP000188532">
    <property type="component" value="Unassembled WGS sequence"/>
</dbReference>
<proteinExistence type="predicted"/>
<dbReference type="EMBL" id="MVBN01000001">
    <property type="protein sequence ID" value="OOK84391.1"/>
    <property type="molecule type" value="Genomic_DNA"/>
</dbReference>
<evidence type="ECO:0000256" key="1">
    <source>
        <dbReference type="SAM" id="MobiDB-lite"/>
    </source>
</evidence>
<dbReference type="AlphaFoldDB" id="A0A1V3Y0W1"/>
<organism evidence="2 3">
    <name type="scientific">Mycobacterium kansasii</name>
    <dbReference type="NCBI Taxonomy" id="1768"/>
    <lineage>
        <taxon>Bacteria</taxon>
        <taxon>Bacillati</taxon>
        <taxon>Actinomycetota</taxon>
        <taxon>Actinomycetes</taxon>
        <taxon>Mycobacteriales</taxon>
        <taxon>Mycobacteriaceae</taxon>
        <taxon>Mycobacterium</taxon>
    </lineage>
</organism>
<feature type="region of interest" description="Disordered" evidence="1">
    <location>
        <begin position="28"/>
        <end position="70"/>
    </location>
</feature>
<gene>
    <name evidence="2" type="ORF">BZL29_1639</name>
</gene>
<reference evidence="2 3" key="1">
    <citation type="submission" date="2017-02" db="EMBL/GenBank/DDBJ databases">
        <title>Complete genome sequences of Mycobacterium kansasii strains isolated from rhesus macaques.</title>
        <authorList>
            <person name="Panda A."/>
            <person name="Nagaraj S."/>
            <person name="Zhao X."/>
            <person name="Tettelin H."/>
            <person name="Detolla L.J."/>
        </authorList>
    </citation>
    <scope>NUCLEOTIDE SEQUENCE [LARGE SCALE GENOMIC DNA]</scope>
    <source>
        <strain evidence="2 3">11-3469</strain>
    </source>
</reference>
<evidence type="ECO:0000313" key="3">
    <source>
        <dbReference type="Proteomes" id="UP000188532"/>
    </source>
</evidence>
<comment type="caution">
    <text evidence="2">The sequence shown here is derived from an EMBL/GenBank/DDBJ whole genome shotgun (WGS) entry which is preliminary data.</text>
</comment>